<dbReference type="EMBL" id="JASDCQ010000002">
    <property type="protein sequence ID" value="MDN3427444.1"/>
    <property type="molecule type" value="Genomic_DNA"/>
</dbReference>
<dbReference type="Proteomes" id="UP001225873">
    <property type="component" value="Unassembled WGS sequence"/>
</dbReference>
<feature type="domain" description="Protein NO VEIN C-terminal" evidence="1">
    <location>
        <begin position="169"/>
        <end position="253"/>
    </location>
</feature>
<gene>
    <name evidence="2" type="ORF">QMA01_09080</name>
</gene>
<dbReference type="Pfam" id="PF13020">
    <property type="entry name" value="NOV_C"/>
    <property type="match status" value="1"/>
</dbReference>
<name>A0ABT7ZJW5_9BACL</name>
<evidence type="ECO:0000259" key="1">
    <source>
        <dbReference type="Pfam" id="PF13020"/>
    </source>
</evidence>
<reference evidence="2 3" key="1">
    <citation type="submission" date="2023-03" db="EMBL/GenBank/DDBJ databases">
        <authorList>
            <person name="Uniacke-Lowe S."/>
            <person name="Ross P."/>
            <person name="Hill C."/>
        </authorList>
    </citation>
    <scope>NUCLEOTIDE SEQUENCE [LARGE SCALE GENOMIC DNA]</scope>
    <source>
        <strain evidence="2 3">APC 4016</strain>
    </source>
</reference>
<organism evidence="2 3">
    <name type="scientific">Planococcus notacanthi</name>
    <dbReference type="NCBI Taxonomy" id="3035188"/>
    <lineage>
        <taxon>Bacteria</taxon>
        <taxon>Bacillati</taxon>
        <taxon>Bacillota</taxon>
        <taxon>Bacilli</taxon>
        <taxon>Bacillales</taxon>
        <taxon>Caryophanaceae</taxon>
        <taxon>Planococcus</taxon>
    </lineage>
</organism>
<protein>
    <submittedName>
        <fullName evidence="2">DUF3883 domain-containing protein</fullName>
    </submittedName>
</protein>
<dbReference type="InterPro" id="IPR024975">
    <property type="entry name" value="NOV_C"/>
</dbReference>
<evidence type="ECO:0000313" key="3">
    <source>
        <dbReference type="Proteomes" id="UP001225873"/>
    </source>
</evidence>
<sequence length="291" mass="34463">MPINLKNHKSYLELKYIKMIFIFLENNSCNIAQLKNFFRENKKISLEIDDTLSLLVFADLIHIQSDGKLIGKKNYEESNIIKKILWHLSRNKIAIINKNKEEYDLFISYPYYAIRNFLITSKVIESKNRNNYQVKPGFENMLEDILDRKVSQLQLEKTLINKAELGKKAELYVIEYEQKKFPEKIIEHIAIDDVSAGFDIKSYIDIQSMEFDKFIEVKCISERDVFYWSRNEIETARLLGNNYSLYFVNSSFDEEPVEVINPYEKLYLNKSVPFTEETRSYTFSVVSQLEL</sequence>
<comment type="caution">
    <text evidence="2">The sequence shown here is derived from an EMBL/GenBank/DDBJ whole genome shotgun (WGS) entry which is preliminary data.</text>
</comment>
<proteinExistence type="predicted"/>
<evidence type="ECO:0000313" key="2">
    <source>
        <dbReference type="EMBL" id="MDN3427444.1"/>
    </source>
</evidence>
<dbReference type="RefSeq" id="WP_290214805.1">
    <property type="nucleotide sequence ID" value="NZ_JASDCQ010000002.1"/>
</dbReference>
<accession>A0ABT7ZJW5</accession>
<keyword evidence="3" id="KW-1185">Reference proteome</keyword>